<comment type="subcellular location">
    <subcellularLocation>
        <location evidence="1">Membrane</location>
        <topology evidence="1">Multi-pass membrane protein</topology>
    </subcellularLocation>
</comment>
<feature type="domain" description="Major facilitator superfamily (MFS) profile" evidence="10">
    <location>
        <begin position="37"/>
        <end position="122"/>
    </location>
</feature>
<dbReference type="GO" id="GO:0022857">
    <property type="term" value="F:transmembrane transporter activity"/>
    <property type="evidence" value="ECO:0007669"/>
    <property type="project" value="InterPro"/>
</dbReference>
<dbReference type="GO" id="GO:0005886">
    <property type="term" value="C:plasma membrane"/>
    <property type="evidence" value="ECO:0007669"/>
    <property type="project" value="TreeGrafter"/>
</dbReference>
<feature type="compositionally biased region" description="Polar residues" evidence="8">
    <location>
        <begin position="7"/>
        <end position="16"/>
    </location>
</feature>
<protein>
    <recommendedName>
        <fullName evidence="10">Major facilitator superfamily (MFS) profile domain-containing protein</fullName>
    </recommendedName>
</protein>
<evidence type="ECO:0000256" key="9">
    <source>
        <dbReference type="SAM" id="Phobius"/>
    </source>
</evidence>
<evidence type="ECO:0000256" key="3">
    <source>
        <dbReference type="ARBA" id="ARBA00022448"/>
    </source>
</evidence>
<evidence type="ECO:0000256" key="8">
    <source>
        <dbReference type="SAM" id="MobiDB-lite"/>
    </source>
</evidence>
<keyword evidence="6 9" id="KW-0472">Membrane</keyword>
<dbReference type="PROSITE" id="PS50850">
    <property type="entry name" value="MFS"/>
    <property type="match status" value="1"/>
</dbReference>
<feature type="region of interest" description="Disordered" evidence="8">
    <location>
        <begin position="1"/>
        <end position="25"/>
    </location>
</feature>
<dbReference type="PANTHER" id="PTHR23501">
    <property type="entry name" value="MAJOR FACILITATOR SUPERFAMILY"/>
    <property type="match status" value="1"/>
</dbReference>
<dbReference type="InterPro" id="IPR036259">
    <property type="entry name" value="MFS_trans_sf"/>
</dbReference>
<evidence type="ECO:0000313" key="12">
    <source>
        <dbReference type="Proteomes" id="UP000325945"/>
    </source>
</evidence>
<evidence type="ECO:0000256" key="6">
    <source>
        <dbReference type="ARBA" id="ARBA00023136"/>
    </source>
</evidence>
<accession>A0A5N6XDA0</accession>
<evidence type="ECO:0000256" key="1">
    <source>
        <dbReference type="ARBA" id="ARBA00004141"/>
    </source>
</evidence>
<dbReference type="PANTHER" id="PTHR23501:SF187">
    <property type="entry name" value="MAJOR FACILITATOR SUPERFAMILY (MFS) PROFILE DOMAIN-CONTAINING PROTEIN"/>
    <property type="match status" value="1"/>
</dbReference>
<evidence type="ECO:0000259" key="10">
    <source>
        <dbReference type="PROSITE" id="PS50850"/>
    </source>
</evidence>
<evidence type="ECO:0000256" key="7">
    <source>
        <dbReference type="ARBA" id="ARBA00023180"/>
    </source>
</evidence>
<sequence>MAVVENATPTTSSTDAQAIPDEPKPAKKGYGWRFWAIFPGLCIPGLLSALGTTILSTLLSTISHDLDSQELYVWAINGYFVSQTAVQPLYGQVANIFFRRRPTILSTALFTLGFATIPRVPG</sequence>
<proteinExistence type="inferred from homology"/>
<evidence type="ECO:0000256" key="4">
    <source>
        <dbReference type="ARBA" id="ARBA00022692"/>
    </source>
</evidence>
<evidence type="ECO:0000256" key="2">
    <source>
        <dbReference type="ARBA" id="ARBA00008335"/>
    </source>
</evidence>
<keyword evidence="3" id="KW-0813">Transport</keyword>
<reference evidence="12" key="1">
    <citation type="submission" date="2019-04" db="EMBL/GenBank/DDBJ databases">
        <title>Friends and foes A comparative genomics studyof 23 Aspergillus species from section Flavi.</title>
        <authorList>
            <consortium name="DOE Joint Genome Institute"/>
            <person name="Kjaerbolling I."/>
            <person name="Vesth T."/>
            <person name="Frisvad J.C."/>
            <person name="Nybo J.L."/>
            <person name="Theobald S."/>
            <person name="Kildgaard S."/>
            <person name="Isbrandt T."/>
            <person name="Kuo A."/>
            <person name="Sato A."/>
            <person name="Lyhne E.K."/>
            <person name="Kogle M.E."/>
            <person name="Wiebenga A."/>
            <person name="Kun R.S."/>
            <person name="Lubbers R.J."/>
            <person name="Makela M.R."/>
            <person name="Barry K."/>
            <person name="Chovatia M."/>
            <person name="Clum A."/>
            <person name="Daum C."/>
            <person name="Haridas S."/>
            <person name="He G."/>
            <person name="LaButti K."/>
            <person name="Lipzen A."/>
            <person name="Mondo S."/>
            <person name="Riley R."/>
            <person name="Salamov A."/>
            <person name="Simmons B.A."/>
            <person name="Magnuson J.K."/>
            <person name="Henrissat B."/>
            <person name="Mortensen U.H."/>
            <person name="Larsen T.O."/>
            <person name="Devries R.P."/>
            <person name="Grigoriev I.V."/>
            <person name="Machida M."/>
            <person name="Baker S.E."/>
            <person name="Andersen M.R."/>
        </authorList>
    </citation>
    <scope>NUCLEOTIDE SEQUENCE [LARGE SCALE GENOMIC DNA]</scope>
    <source>
        <strain evidence="12">CBS 130017</strain>
    </source>
</reference>
<dbReference type="InterPro" id="IPR020846">
    <property type="entry name" value="MFS_dom"/>
</dbReference>
<evidence type="ECO:0000256" key="5">
    <source>
        <dbReference type="ARBA" id="ARBA00022989"/>
    </source>
</evidence>
<feature type="transmembrane region" description="Helical" evidence="9">
    <location>
        <begin position="34"/>
        <end position="59"/>
    </location>
</feature>
<evidence type="ECO:0000313" key="11">
    <source>
        <dbReference type="EMBL" id="KAE8330346.1"/>
    </source>
</evidence>
<comment type="similarity">
    <text evidence="2">Belongs to the major facilitator superfamily.</text>
</comment>
<name>A0A5N6XDA0_9EURO</name>
<dbReference type="EMBL" id="ML741774">
    <property type="protein sequence ID" value="KAE8330346.1"/>
    <property type="molecule type" value="Genomic_DNA"/>
</dbReference>
<keyword evidence="7" id="KW-0325">Glycoprotein</keyword>
<keyword evidence="5 9" id="KW-1133">Transmembrane helix</keyword>
<dbReference type="AlphaFoldDB" id="A0A5N6XDA0"/>
<dbReference type="Proteomes" id="UP000325945">
    <property type="component" value="Unassembled WGS sequence"/>
</dbReference>
<organism evidence="11 12">
    <name type="scientific">Aspergillus sergii</name>
    <dbReference type="NCBI Taxonomy" id="1034303"/>
    <lineage>
        <taxon>Eukaryota</taxon>
        <taxon>Fungi</taxon>
        <taxon>Dikarya</taxon>
        <taxon>Ascomycota</taxon>
        <taxon>Pezizomycotina</taxon>
        <taxon>Eurotiomycetes</taxon>
        <taxon>Eurotiomycetidae</taxon>
        <taxon>Eurotiales</taxon>
        <taxon>Aspergillaceae</taxon>
        <taxon>Aspergillus</taxon>
        <taxon>Aspergillus subgen. Circumdati</taxon>
    </lineage>
</organism>
<keyword evidence="12" id="KW-1185">Reference proteome</keyword>
<feature type="transmembrane region" description="Helical" evidence="9">
    <location>
        <begin position="71"/>
        <end position="90"/>
    </location>
</feature>
<dbReference type="Gene3D" id="1.20.1720.10">
    <property type="entry name" value="Multidrug resistance protein D"/>
    <property type="match status" value="1"/>
</dbReference>
<gene>
    <name evidence="11" type="ORF">BDV39DRAFT_202148</name>
</gene>
<keyword evidence="4 9" id="KW-0812">Transmembrane</keyword>
<dbReference type="SUPFAM" id="SSF103473">
    <property type="entry name" value="MFS general substrate transporter"/>
    <property type="match status" value="1"/>
</dbReference>